<comment type="caution">
    <text evidence="2">The sequence shown here is derived from an EMBL/GenBank/DDBJ whole genome shotgun (WGS) entry which is preliminary data.</text>
</comment>
<feature type="transmembrane region" description="Helical" evidence="1">
    <location>
        <begin position="7"/>
        <end position="31"/>
    </location>
</feature>
<dbReference type="Proteomes" id="UP000622638">
    <property type="component" value="Unassembled WGS sequence"/>
</dbReference>
<dbReference type="EMBL" id="BMKG01000044">
    <property type="protein sequence ID" value="GGC24943.1"/>
    <property type="molecule type" value="Genomic_DNA"/>
</dbReference>
<keyword evidence="1" id="KW-0812">Transmembrane</keyword>
<evidence type="ECO:0000256" key="1">
    <source>
        <dbReference type="SAM" id="Phobius"/>
    </source>
</evidence>
<gene>
    <name evidence="2" type="ORF">GCM10011572_52930</name>
</gene>
<accession>A0ABQ1LMW8</accession>
<reference evidence="3" key="1">
    <citation type="journal article" date="2019" name="Int. J. Syst. Evol. Microbiol.">
        <title>The Global Catalogue of Microorganisms (GCM) 10K type strain sequencing project: providing services to taxonomists for standard genome sequencing and annotation.</title>
        <authorList>
            <consortium name="The Broad Institute Genomics Platform"/>
            <consortium name="The Broad Institute Genome Sequencing Center for Infectious Disease"/>
            <person name="Wu L."/>
            <person name="Ma J."/>
        </authorList>
    </citation>
    <scope>NUCLEOTIDE SEQUENCE [LARGE SCALE GENOMIC DNA]</scope>
    <source>
        <strain evidence="3">CGMCC 1.15931</strain>
    </source>
</reference>
<keyword evidence="3" id="KW-1185">Reference proteome</keyword>
<dbReference type="RefSeq" id="WP_170300039.1">
    <property type="nucleotide sequence ID" value="NZ_BMKG01000044.1"/>
</dbReference>
<evidence type="ECO:0008006" key="4">
    <source>
        <dbReference type="Google" id="ProtNLM"/>
    </source>
</evidence>
<proteinExistence type="predicted"/>
<sequence length="181" mass="19512">MRYLKGLGLATIILIAIAAMPVLAVLAYGWWSQYEASTPNTSLTELNDMVYVGIPAKTVHWQVFRTPEDLGGVPGPTDYITLVAELAPADKAWFDKHIATPGKVVVTPEAARGWLSAGFRSLLAKHASSSPDIATMPACRRHSAAMTRSGRVVDGFVCWSPESTLLYLTLDDMTGFGSDAN</sequence>
<evidence type="ECO:0000313" key="3">
    <source>
        <dbReference type="Proteomes" id="UP000622638"/>
    </source>
</evidence>
<evidence type="ECO:0000313" key="2">
    <source>
        <dbReference type="EMBL" id="GGC24943.1"/>
    </source>
</evidence>
<name>A0ABQ1LMW8_9BURK</name>
<organism evidence="2 3">
    <name type="scientific">Pseudoduganella buxea</name>
    <dbReference type="NCBI Taxonomy" id="1949069"/>
    <lineage>
        <taxon>Bacteria</taxon>
        <taxon>Pseudomonadati</taxon>
        <taxon>Pseudomonadota</taxon>
        <taxon>Betaproteobacteria</taxon>
        <taxon>Burkholderiales</taxon>
        <taxon>Oxalobacteraceae</taxon>
        <taxon>Telluria group</taxon>
        <taxon>Pseudoduganella</taxon>
    </lineage>
</organism>
<keyword evidence="1" id="KW-1133">Transmembrane helix</keyword>
<protein>
    <recommendedName>
        <fullName evidence="4">Histidine kinase</fullName>
    </recommendedName>
</protein>
<keyword evidence="1" id="KW-0472">Membrane</keyword>